<protein>
    <submittedName>
        <fullName evidence="2">HD domain-containing protein</fullName>
    </submittedName>
</protein>
<dbReference type="PROSITE" id="PS51832">
    <property type="entry name" value="HD_GYP"/>
    <property type="match status" value="1"/>
</dbReference>
<dbReference type="InterPro" id="IPR036638">
    <property type="entry name" value="HLH_DNA-bd_sf"/>
</dbReference>
<dbReference type="Pfam" id="PF09388">
    <property type="entry name" value="SpoOE-like"/>
    <property type="match status" value="1"/>
</dbReference>
<dbReference type="Pfam" id="PF13487">
    <property type="entry name" value="HD_5"/>
    <property type="match status" value="1"/>
</dbReference>
<dbReference type="Proteomes" id="UP000280960">
    <property type="component" value="Chromosome"/>
</dbReference>
<dbReference type="InterPro" id="IPR052020">
    <property type="entry name" value="Cyclic_di-GMP/3'3'-cGAMP_PDE"/>
</dbReference>
<dbReference type="InterPro" id="IPR006675">
    <property type="entry name" value="HDIG_dom"/>
</dbReference>
<dbReference type="InterPro" id="IPR018540">
    <property type="entry name" value="Spo0E-like"/>
</dbReference>
<sequence>MKEKEKKGGRPVNLTGMGDLLMSMKESWTRLYLHSASVANLTLRICTLLRLDEVEQETVIAGAFLHDVGKMFVRREIIEKPGPLTEEEWTELKEHTRRGASVVAARGGDNSLVEIIRYHHEWWNGKGYEGLRGQMIPWPARVIALADALDAMISPRPYRQPSKMYEALEEVYQGAGSQFDPKLVAALAEEPFWQTATYCDPARLERQIGEEKQWLVQLADSYVTLSYPLVYAQSQWLDRLLVILWQLKENAKGG</sequence>
<dbReference type="GO" id="GO:0046983">
    <property type="term" value="F:protein dimerization activity"/>
    <property type="evidence" value="ECO:0007669"/>
    <property type="project" value="InterPro"/>
</dbReference>
<evidence type="ECO:0000313" key="3">
    <source>
        <dbReference type="Proteomes" id="UP000280960"/>
    </source>
</evidence>
<evidence type="ECO:0000313" key="2">
    <source>
        <dbReference type="EMBL" id="AYO29296.1"/>
    </source>
</evidence>
<organism evidence="2 3">
    <name type="scientific">Biomaibacter acetigenes</name>
    <dbReference type="NCBI Taxonomy" id="2316383"/>
    <lineage>
        <taxon>Bacteria</taxon>
        <taxon>Bacillati</taxon>
        <taxon>Bacillota</taxon>
        <taxon>Clostridia</taxon>
        <taxon>Thermosediminibacterales</taxon>
        <taxon>Tepidanaerobacteraceae</taxon>
        <taxon>Biomaibacter</taxon>
    </lineage>
</organism>
<reference evidence="2 3" key="1">
    <citation type="submission" date="2018-10" db="EMBL/GenBank/DDBJ databases">
        <authorList>
            <person name="Zhang X."/>
        </authorList>
    </citation>
    <scope>NUCLEOTIDE SEQUENCE [LARGE SCALE GENOMIC DNA]</scope>
    <source>
        <strain evidence="2 3">SK-G1</strain>
    </source>
</reference>
<proteinExistence type="predicted"/>
<dbReference type="InterPro" id="IPR003607">
    <property type="entry name" value="HD/PDEase_dom"/>
</dbReference>
<name>A0A3G2R1F4_9FIRM</name>
<evidence type="ECO:0000259" key="1">
    <source>
        <dbReference type="PROSITE" id="PS51832"/>
    </source>
</evidence>
<dbReference type="NCBIfam" id="TIGR00277">
    <property type="entry name" value="HDIG"/>
    <property type="match status" value="1"/>
</dbReference>
<keyword evidence="3" id="KW-1185">Reference proteome</keyword>
<dbReference type="AlphaFoldDB" id="A0A3G2R1F4"/>
<dbReference type="SUPFAM" id="SSF109604">
    <property type="entry name" value="HD-domain/PDEase-like"/>
    <property type="match status" value="1"/>
</dbReference>
<dbReference type="CDD" id="cd00077">
    <property type="entry name" value="HDc"/>
    <property type="match status" value="1"/>
</dbReference>
<gene>
    <name evidence="2" type="ORF">D2962_00565</name>
</gene>
<dbReference type="EMBL" id="CP033169">
    <property type="protein sequence ID" value="AYO29296.1"/>
    <property type="molecule type" value="Genomic_DNA"/>
</dbReference>
<dbReference type="PANTHER" id="PTHR45228">
    <property type="entry name" value="CYCLIC DI-GMP PHOSPHODIESTERASE TM_0186-RELATED"/>
    <property type="match status" value="1"/>
</dbReference>
<accession>A0A3G2R1F4</accession>
<dbReference type="Gene3D" id="1.10.3210.10">
    <property type="entry name" value="Hypothetical protein af1432"/>
    <property type="match status" value="1"/>
</dbReference>
<dbReference type="GO" id="GO:0043937">
    <property type="term" value="P:regulation of sporulation"/>
    <property type="evidence" value="ECO:0007669"/>
    <property type="project" value="InterPro"/>
</dbReference>
<dbReference type="KEGG" id="bacg:D2962_00565"/>
<dbReference type="SMART" id="SM00471">
    <property type="entry name" value="HDc"/>
    <property type="match status" value="1"/>
</dbReference>
<dbReference type="InterPro" id="IPR037522">
    <property type="entry name" value="HD_GYP_dom"/>
</dbReference>
<feature type="domain" description="HD-GYP" evidence="1">
    <location>
        <begin position="9"/>
        <end position="203"/>
    </location>
</feature>
<dbReference type="Gene3D" id="4.10.280.10">
    <property type="entry name" value="Helix-loop-helix DNA-binding domain"/>
    <property type="match status" value="1"/>
</dbReference>